<evidence type="ECO:0000256" key="1">
    <source>
        <dbReference type="SAM" id="MobiDB-lite"/>
    </source>
</evidence>
<protein>
    <submittedName>
        <fullName evidence="2">Uncharacterized protein</fullName>
    </submittedName>
</protein>
<keyword evidence="3" id="KW-1185">Reference proteome</keyword>
<dbReference type="EMBL" id="BJUA01000004">
    <property type="protein sequence ID" value="GEK17377.1"/>
    <property type="molecule type" value="Genomic_DNA"/>
</dbReference>
<dbReference type="AlphaFoldDB" id="A0A510URU0"/>
<feature type="compositionally biased region" description="Basic and acidic residues" evidence="1">
    <location>
        <begin position="1"/>
        <end position="21"/>
    </location>
</feature>
<feature type="region of interest" description="Disordered" evidence="1">
    <location>
        <begin position="1"/>
        <end position="122"/>
    </location>
</feature>
<accession>A0A510URU0</accession>
<dbReference type="Proteomes" id="UP000321386">
    <property type="component" value="Unassembled WGS sequence"/>
</dbReference>
<organism evidence="2 3">
    <name type="scientific">Cellulomonas persica</name>
    <dbReference type="NCBI Taxonomy" id="76861"/>
    <lineage>
        <taxon>Bacteria</taxon>
        <taxon>Bacillati</taxon>
        <taxon>Actinomycetota</taxon>
        <taxon>Actinomycetes</taxon>
        <taxon>Micrococcales</taxon>
        <taxon>Cellulomonadaceae</taxon>
        <taxon>Cellulomonas</taxon>
    </lineage>
</organism>
<gene>
    <name evidence="2" type="ORF">CPE01_11100</name>
</gene>
<comment type="caution">
    <text evidence="2">The sequence shown here is derived from an EMBL/GenBank/DDBJ whole genome shotgun (WGS) entry which is preliminary data.</text>
</comment>
<feature type="compositionally biased region" description="Acidic residues" evidence="1">
    <location>
        <begin position="54"/>
        <end position="64"/>
    </location>
</feature>
<proteinExistence type="predicted"/>
<sequence length="122" mass="13097">MRDDPNRFGTRETGSDFRPEASRPALGAERGAAQGCRRRRGARWRPPAPGASVETDDEYDEETTMSEQSQPDYDPRTDPDSDPGSLNPRTGAAAAGSATEDEDTDAEAANLNPRDDGVADEA</sequence>
<reference evidence="2 3" key="1">
    <citation type="submission" date="2019-07" db="EMBL/GenBank/DDBJ databases">
        <title>Whole genome shotgun sequence of Cellulomonas persica NBRC 101101.</title>
        <authorList>
            <person name="Hosoyama A."/>
            <person name="Uohara A."/>
            <person name="Ohji S."/>
            <person name="Ichikawa N."/>
        </authorList>
    </citation>
    <scope>NUCLEOTIDE SEQUENCE [LARGE SCALE GENOMIC DNA]</scope>
    <source>
        <strain evidence="2 3">NBRC 101101</strain>
    </source>
</reference>
<feature type="compositionally biased region" description="Basic and acidic residues" evidence="1">
    <location>
        <begin position="113"/>
        <end position="122"/>
    </location>
</feature>
<name>A0A510URU0_9CELL</name>
<evidence type="ECO:0000313" key="3">
    <source>
        <dbReference type="Proteomes" id="UP000321386"/>
    </source>
</evidence>
<evidence type="ECO:0000313" key="2">
    <source>
        <dbReference type="EMBL" id="GEK17377.1"/>
    </source>
</evidence>